<dbReference type="AlphaFoldDB" id="A0A8J5T2C2"/>
<reference evidence="2" key="1">
    <citation type="journal article" date="2021" name="bioRxiv">
        <title>Whole Genome Assembly and Annotation of Northern Wild Rice, Zizania palustris L., Supports a Whole Genome Duplication in the Zizania Genus.</title>
        <authorList>
            <person name="Haas M."/>
            <person name="Kono T."/>
            <person name="Macchietto M."/>
            <person name="Millas R."/>
            <person name="McGilp L."/>
            <person name="Shao M."/>
            <person name="Duquette J."/>
            <person name="Hirsch C.N."/>
            <person name="Kimball J."/>
        </authorList>
    </citation>
    <scope>NUCLEOTIDE SEQUENCE</scope>
    <source>
        <tissue evidence="2">Fresh leaf tissue</tissue>
    </source>
</reference>
<gene>
    <name evidence="2" type="ORF">GUJ93_ZPchr0006g45080</name>
</gene>
<name>A0A8J5T2C2_ZIZPA</name>
<sequence>MTYTHSPSATTVKPFSTRPSWTPGSSPTRCHVLAPGSYPSRLLEPPCARHAYILTLPPPSPLLPVLEKDGEVAASPSPSNDPMDLHQMLHSPNVM</sequence>
<proteinExistence type="predicted"/>
<evidence type="ECO:0000313" key="2">
    <source>
        <dbReference type="EMBL" id="KAG8072818.1"/>
    </source>
</evidence>
<feature type="region of interest" description="Disordered" evidence="1">
    <location>
        <begin position="1"/>
        <end position="27"/>
    </location>
</feature>
<protein>
    <submittedName>
        <fullName evidence="2">Uncharacterized protein</fullName>
    </submittedName>
</protein>
<dbReference type="Proteomes" id="UP000729402">
    <property type="component" value="Unassembled WGS sequence"/>
</dbReference>
<reference evidence="2" key="2">
    <citation type="submission" date="2021-02" db="EMBL/GenBank/DDBJ databases">
        <authorList>
            <person name="Kimball J.A."/>
            <person name="Haas M.W."/>
            <person name="Macchietto M."/>
            <person name="Kono T."/>
            <person name="Duquette J."/>
            <person name="Shao M."/>
        </authorList>
    </citation>
    <scope>NUCLEOTIDE SEQUENCE</scope>
    <source>
        <tissue evidence="2">Fresh leaf tissue</tissue>
    </source>
</reference>
<organism evidence="2 3">
    <name type="scientific">Zizania palustris</name>
    <name type="common">Northern wild rice</name>
    <dbReference type="NCBI Taxonomy" id="103762"/>
    <lineage>
        <taxon>Eukaryota</taxon>
        <taxon>Viridiplantae</taxon>
        <taxon>Streptophyta</taxon>
        <taxon>Embryophyta</taxon>
        <taxon>Tracheophyta</taxon>
        <taxon>Spermatophyta</taxon>
        <taxon>Magnoliopsida</taxon>
        <taxon>Liliopsida</taxon>
        <taxon>Poales</taxon>
        <taxon>Poaceae</taxon>
        <taxon>BOP clade</taxon>
        <taxon>Oryzoideae</taxon>
        <taxon>Oryzeae</taxon>
        <taxon>Zizaniinae</taxon>
        <taxon>Zizania</taxon>
    </lineage>
</organism>
<comment type="caution">
    <text evidence="2">The sequence shown here is derived from an EMBL/GenBank/DDBJ whole genome shotgun (WGS) entry which is preliminary data.</text>
</comment>
<dbReference type="EMBL" id="JAAALK010000283">
    <property type="protein sequence ID" value="KAG8072818.1"/>
    <property type="molecule type" value="Genomic_DNA"/>
</dbReference>
<evidence type="ECO:0000313" key="3">
    <source>
        <dbReference type="Proteomes" id="UP000729402"/>
    </source>
</evidence>
<keyword evidence="3" id="KW-1185">Reference proteome</keyword>
<feature type="region of interest" description="Disordered" evidence="1">
    <location>
        <begin position="68"/>
        <end position="95"/>
    </location>
</feature>
<evidence type="ECO:0000256" key="1">
    <source>
        <dbReference type="SAM" id="MobiDB-lite"/>
    </source>
</evidence>
<accession>A0A8J5T2C2</accession>